<dbReference type="InterPro" id="IPR013325">
    <property type="entry name" value="RNA_pol_sigma_r2"/>
</dbReference>
<dbReference type="InterPro" id="IPR039425">
    <property type="entry name" value="RNA_pol_sigma-70-like"/>
</dbReference>
<evidence type="ECO:0000313" key="8">
    <source>
        <dbReference type="EMBL" id="SMD18341.1"/>
    </source>
</evidence>
<dbReference type="Pfam" id="PF04542">
    <property type="entry name" value="Sigma70_r2"/>
    <property type="match status" value="1"/>
</dbReference>
<dbReference type="Gene3D" id="1.10.1740.10">
    <property type="match status" value="1"/>
</dbReference>
<dbReference type="OrthoDB" id="3699230at2"/>
<evidence type="ECO:0000256" key="1">
    <source>
        <dbReference type="ARBA" id="ARBA00010641"/>
    </source>
</evidence>
<evidence type="ECO:0000256" key="5">
    <source>
        <dbReference type="ARBA" id="ARBA00023163"/>
    </source>
</evidence>
<dbReference type="InterPro" id="IPR007627">
    <property type="entry name" value="RNA_pol_sigma70_r2"/>
</dbReference>
<organism evidence="8 9">
    <name type="scientific">Kibdelosporangium aridum</name>
    <dbReference type="NCBI Taxonomy" id="2030"/>
    <lineage>
        <taxon>Bacteria</taxon>
        <taxon>Bacillati</taxon>
        <taxon>Actinomycetota</taxon>
        <taxon>Actinomycetes</taxon>
        <taxon>Pseudonocardiales</taxon>
        <taxon>Pseudonocardiaceae</taxon>
        <taxon>Kibdelosporangium</taxon>
    </lineage>
</organism>
<evidence type="ECO:0000313" key="9">
    <source>
        <dbReference type="Proteomes" id="UP000192674"/>
    </source>
</evidence>
<gene>
    <name evidence="8" type="ORF">SAMN05661093_05754</name>
</gene>
<evidence type="ECO:0000256" key="2">
    <source>
        <dbReference type="ARBA" id="ARBA00023015"/>
    </source>
</evidence>
<dbReference type="AlphaFoldDB" id="A0A1Y5XV28"/>
<protein>
    <submittedName>
        <fullName evidence="8">RNA polymerase sigma factor, sigma-70 family</fullName>
    </submittedName>
</protein>
<dbReference type="EMBL" id="FWXV01000005">
    <property type="protein sequence ID" value="SMD18341.1"/>
    <property type="molecule type" value="Genomic_DNA"/>
</dbReference>
<keyword evidence="4" id="KW-0238">DNA-binding</keyword>
<dbReference type="GO" id="GO:0003677">
    <property type="term" value="F:DNA binding"/>
    <property type="evidence" value="ECO:0007669"/>
    <property type="project" value="UniProtKB-KW"/>
</dbReference>
<dbReference type="InterPro" id="IPR014284">
    <property type="entry name" value="RNA_pol_sigma-70_dom"/>
</dbReference>
<dbReference type="GO" id="GO:0016987">
    <property type="term" value="F:sigma factor activity"/>
    <property type="evidence" value="ECO:0007669"/>
    <property type="project" value="UniProtKB-KW"/>
</dbReference>
<keyword evidence="3" id="KW-0731">Sigma factor</keyword>
<keyword evidence="5" id="KW-0804">Transcription</keyword>
<evidence type="ECO:0000256" key="6">
    <source>
        <dbReference type="SAM" id="MobiDB-lite"/>
    </source>
</evidence>
<dbReference type="SUPFAM" id="SSF88659">
    <property type="entry name" value="Sigma3 and sigma4 domains of RNA polymerase sigma factors"/>
    <property type="match status" value="1"/>
</dbReference>
<reference evidence="8 9" key="1">
    <citation type="submission" date="2017-04" db="EMBL/GenBank/DDBJ databases">
        <authorList>
            <person name="Afonso C.L."/>
            <person name="Miller P.J."/>
            <person name="Scott M.A."/>
            <person name="Spackman E."/>
            <person name="Goraichik I."/>
            <person name="Dimitrov K.M."/>
            <person name="Suarez D.L."/>
            <person name="Swayne D.E."/>
        </authorList>
    </citation>
    <scope>NUCLEOTIDE SEQUENCE [LARGE SCALE GENOMIC DNA]</scope>
    <source>
        <strain evidence="8 9">DSM 43828</strain>
    </source>
</reference>
<dbReference type="GO" id="GO:0006352">
    <property type="term" value="P:DNA-templated transcription initiation"/>
    <property type="evidence" value="ECO:0007669"/>
    <property type="project" value="InterPro"/>
</dbReference>
<dbReference type="PANTHER" id="PTHR43133:SF8">
    <property type="entry name" value="RNA POLYMERASE SIGMA FACTOR HI_1459-RELATED"/>
    <property type="match status" value="1"/>
</dbReference>
<dbReference type="NCBIfam" id="TIGR02937">
    <property type="entry name" value="sigma70-ECF"/>
    <property type="match status" value="1"/>
</dbReference>
<dbReference type="Proteomes" id="UP000192674">
    <property type="component" value="Unassembled WGS sequence"/>
</dbReference>
<comment type="similarity">
    <text evidence="1">Belongs to the sigma-70 factor family. ECF subfamily.</text>
</comment>
<accession>A0A1Y5XV28</accession>
<proteinExistence type="inferred from homology"/>
<dbReference type="SUPFAM" id="SSF88946">
    <property type="entry name" value="Sigma2 domain of RNA polymerase sigma factors"/>
    <property type="match status" value="1"/>
</dbReference>
<feature type="domain" description="RNA polymerase sigma-70 region 2" evidence="7">
    <location>
        <begin position="39"/>
        <end position="104"/>
    </location>
</feature>
<keyword evidence="9" id="KW-1185">Reference proteome</keyword>
<dbReference type="InterPro" id="IPR036388">
    <property type="entry name" value="WH-like_DNA-bd_sf"/>
</dbReference>
<keyword evidence="2" id="KW-0805">Transcription regulation</keyword>
<feature type="region of interest" description="Disordered" evidence="6">
    <location>
        <begin position="347"/>
        <end position="373"/>
    </location>
</feature>
<dbReference type="PANTHER" id="PTHR43133">
    <property type="entry name" value="RNA POLYMERASE ECF-TYPE SIGMA FACTO"/>
    <property type="match status" value="1"/>
</dbReference>
<name>A0A1Y5XV28_KIBAR</name>
<sequence length="373" mass="41049">MDIQVDSSHPPWDGLQGTERYAVCLHTARAGNQAARAALVEDLTPLVWHVARGNGLSRDAAEEVVQTVWLALFGHINSIAEPKALAGWLITTTRREAQRVRTKRATDLPLTDEMAEQLLSTLPQPEDEAVRTDLDTRLWRAFAELPEKCQELLRLTVLAGRSEYRIVAEAMQMKRGSIGPTRRRCLDTLRDLLESQDNVTLFPVSIYLSDEAGHERVQAAVEQLVTDSGADIVHRDEPVLGSWFRKLRAAAKTEVGRQAVTSAVHALESRLVLEQDAKVTAAMMANVGPVLTSLQPTKDAVIRIGAVLIVKVDWTVAVHQLTAEQQLLLDHQPHLLTSPCEILRAISPPANGHRGAIEPRPGEQQDPPSAQIG</sequence>
<evidence type="ECO:0000256" key="4">
    <source>
        <dbReference type="ARBA" id="ARBA00023125"/>
    </source>
</evidence>
<dbReference type="Gene3D" id="1.10.10.10">
    <property type="entry name" value="Winged helix-like DNA-binding domain superfamily/Winged helix DNA-binding domain"/>
    <property type="match status" value="1"/>
</dbReference>
<evidence type="ECO:0000259" key="7">
    <source>
        <dbReference type="Pfam" id="PF04542"/>
    </source>
</evidence>
<dbReference type="InterPro" id="IPR013324">
    <property type="entry name" value="RNA_pol_sigma_r3/r4-like"/>
</dbReference>
<evidence type="ECO:0000256" key="3">
    <source>
        <dbReference type="ARBA" id="ARBA00023082"/>
    </source>
</evidence>